<gene>
    <name evidence="1" type="ORF">GSTUAT00002039001</name>
</gene>
<proteinExistence type="predicted"/>
<accession>A0A292Q4N3</accession>
<dbReference type="EMBL" id="LN890966">
    <property type="protein sequence ID" value="CUS13828.1"/>
    <property type="molecule type" value="Genomic_DNA"/>
</dbReference>
<name>A0A292Q4N3_9PEZI</name>
<evidence type="ECO:0000313" key="1">
    <source>
        <dbReference type="EMBL" id="CUS13828.1"/>
    </source>
</evidence>
<keyword evidence="2" id="KW-1185">Reference proteome</keyword>
<reference evidence="1" key="1">
    <citation type="submission" date="2015-10" db="EMBL/GenBank/DDBJ databases">
        <authorList>
            <person name="Regsiter A."/>
            <person name="william w."/>
        </authorList>
    </citation>
    <scope>NUCLEOTIDE SEQUENCE</scope>
    <source>
        <strain evidence="1">Montdore</strain>
    </source>
</reference>
<organism evidence="1 2">
    <name type="scientific">Tuber aestivum</name>
    <name type="common">summer truffle</name>
    <dbReference type="NCBI Taxonomy" id="59557"/>
    <lineage>
        <taxon>Eukaryota</taxon>
        <taxon>Fungi</taxon>
        <taxon>Dikarya</taxon>
        <taxon>Ascomycota</taxon>
        <taxon>Pezizomycotina</taxon>
        <taxon>Pezizomycetes</taxon>
        <taxon>Pezizales</taxon>
        <taxon>Tuberaceae</taxon>
        <taxon>Tuber</taxon>
    </lineage>
</organism>
<dbReference type="Proteomes" id="UP001412239">
    <property type="component" value="Unassembled WGS sequence"/>
</dbReference>
<evidence type="ECO:0000313" key="2">
    <source>
        <dbReference type="Proteomes" id="UP001412239"/>
    </source>
</evidence>
<sequence>MSSSLRQLAREFGGPVTTIISGGFLFTMDLLIRADARHTNERIDKTNEKITNIDKKIETTNKNLRTVHANLLSEIILTQALGREAFVMTAPNGKQRKALEDGLEKFALLVRSGGKDCGGS</sequence>
<dbReference type="AlphaFoldDB" id="A0A292Q4N3"/>
<protein>
    <submittedName>
        <fullName evidence="1">Uncharacterized protein</fullName>
    </submittedName>
</protein>